<dbReference type="SUPFAM" id="SSF53706">
    <property type="entry name" value="Formate dehydrogenase/DMSO reductase, domains 1-3"/>
    <property type="match status" value="1"/>
</dbReference>
<evidence type="ECO:0000256" key="2">
    <source>
        <dbReference type="ARBA" id="ARBA00004196"/>
    </source>
</evidence>
<dbReference type="GO" id="GO:0051539">
    <property type="term" value="F:4 iron, 4 sulfur cluster binding"/>
    <property type="evidence" value="ECO:0007669"/>
    <property type="project" value="UniProtKB-KW"/>
</dbReference>
<keyword evidence="6" id="KW-0560">Oxidoreductase</keyword>
<dbReference type="Gene3D" id="3.40.228.10">
    <property type="entry name" value="Dimethylsulfoxide Reductase, domain 2"/>
    <property type="match status" value="2"/>
</dbReference>
<dbReference type="InterPro" id="IPR006656">
    <property type="entry name" value="Mopterin_OxRdtase"/>
</dbReference>
<dbReference type="GO" id="GO:0030151">
    <property type="term" value="F:molybdenum ion binding"/>
    <property type="evidence" value="ECO:0007669"/>
    <property type="project" value="TreeGrafter"/>
</dbReference>
<dbReference type="GO" id="GO:0009055">
    <property type="term" value="F:electron transfer activity"/>
    <property type="evidence" value="ECO:0007669"/>
    <property type="project" value="TreeGrafter"/>
</dbReference>
<dbReference type="CDD" id="cd02792">
    <property type="entry name" value="MopB_CT_Formate-Dh-Na-like"/>
    <property type="match status" value="1"/>
</dbReference>
<feature type="compositionally biased region" description="Basic and acidic residues" evidence="7">
    <location>
        <begin position="598"/>
        <end position="608"/>
    </location>
</feature>
<feature type="domain" description="Molybdopterin dinucleotide-binding" evidence="9">
    <location>
        <begin position="697"/>
        <end position="813"/>
    </location>
</feature>
<protein>
    <submittedName>
        <fullName evidence="10">Formate dehydrogenase major subunit</fullName>
    </submittedName>
</protein>
<evidence type="ECO:0000256" key="6">
    <source>
        <dbReference type="ARBA" id="ARBA00023002"/>
    </source>
</evidence>
<dbReference type="GO" id="GO:0043546">
    <property type="term" value="F:molybdopterin cofactor binding"/>
    <property type="evidence" value="ECO:0007669"/>
    <property type="project" value="InterPro"/>
</dbReference>
<comment type="cofactor">
    <cofactor evidence="1">
        <name>[4Fe-4S] cluster</name>
        <dbReference type="ChEBI" id="CHEBI:49883"/>
    </cofactor>
</comment>
<dbReference type="PANTHER" id="PTHR43598">
    <property type="entry name" value="TUNGSTEN-CONTAINING FORMYLMETHANOFURAN DEHYDROGENASE 2 SUBUNIT B"/>
    <property type="match status" value="1"/>
</dbReference>
<evidence type="ECO:0000256" key="5">
    <source>
        <dbReference type="ARBA" id="ARBA00022723"/>
    </source>
</evidence>
<comment type="similarity">
    <text evidence="3">Belongs to the prokaryotic molybdopterin-containing oxidoreductase family.</text>
</comment>
<dbReference type="GO" id="GO:0030313">
    <property type="term" value="C:cell envelope"/>
    <property type="evidence" value="ECO:0007669"/>
    <property type="project" value="UniProtKB-SubCell"/>
</dbReference>
<evidence type="ECO:0000259" key="8">
    <source>
        <dbReference type="Pfam" id="PF00384"/>
    </source>
</evidence>
<dbReference type="Proteomes" id="UP000256269">
    <property type="component" value="Unassembled WGS sequence"/>
</dbReference>
<evidence type="ECO:0000256" key="3">
    <source>
        <dbReference type="ARBA" id="ARBA00010312"/>
    </source>
</evidence>
<evidence type="ECO:0000256" key="7">
    <source>
        <dbReference type="SAM" id="MobiDB-lite"/>
    </source>
</evidence>
<feature type="compositionally biased region" description="Basic and acidic residues" evidence="7">
    <location>
        <begin position="120"/>
        <end position="130"/>
    </location>
</feature>
<dbReference type="Gene3D" id="3.40.50.740">
    <property type="match status" value="1"/>
</dbReference>
<dbReference type="Pfam" id="PF01568">
    <property type="entry name" value="Molydop_binding"/>
    <property type="match status" value="1"/>
</dbReference>
<dbReference type="EMBL" id="QUNO01000013">
    <property type="protein sequence ID" value="REH39168.1"/>
    <property type="molecule type" value="Genomic_DNA"/>
</dbReference>
<keyword evidence="4" id="KW-0004">4Fe-4S</keyword>
<feature type="domain" description="Molybdopterin oxidoreductase" evidence="8">
    <location>
        <begin position="3"/>
        <end position="380"/>
    </location>
</feature>
<feature type="region of interest" description="Disordered" evidence="7">
    <location>
        <begin position="598"/>
        <end position="617"/>
    </location>
</feature>
<keyword evidence="5" id="KW-0479">Metal-binding</keyword>
<comment type="subcellular location">
    <subcellularLocation>
        <location evidence="2">Cell envelope</location>
    </subcellularLocation>
</comment>
<dbReference type="GO" id="GO:0009061">
    <property type="term" value="P:anaerobic respiration"/>
    <property type="evidence" value="ECO:0007669"/>
    <property type="project" value="TreeGrafter"/>
</dbReference>
<dbReference type="NCBIfam" id="NF041513">
    <property type="entry name" value="formate_DH_Act"/>
    <property type="match status" value="1"/>
</dbReference>
<dbReference type="InterPro" id="IPR006657">
    <property type="entry name" value="MoPterin_dinucl-bd_dom"/>
</dbReference>
<comment type="caution">
    <text evidence="10">The sequence shown here is derived from an EMBL/GenBank/DDBJ whole genome shotgun (WGS) entry which is preliminary data.</text>
</comment>
<keyword evidence="4" id="KW-0408">Iron</keyword>
<feature type="domain" description="Molybdopterin oxidoreductase" evidence="8">
    <location>
        <begin position="412"/>
        <end position="450"/>
    </location>
</feature>
<evidence type="ECO:0000256" key="4">
    <source>
        <dbReference type="ARBA" id="ARBA00022485"/>
    </source>
</evidence>
<dbReference type="PANTHER" id="PTHR43598:SF1">
    <property type="entry name" value="FORMATE DEHYDROGENASE-O MAJOR SUBUNIT"/>
    <property type="match status" value="1"/>
</dbReference>
<sequence>MAECHPVGFQWVMEAKARGAKVIHVDPRFTRTSAMADLHVPLRAGTDIAFLGALVNHVLTEEKYFREYMVAYTNAAAIVGEDFVDTEDLDGVFSGLDPESRNYDVNTWQYEGTEVQAASGERDLEYEDKVSSAGRGEAHGSGGAAVDQPETDKTLQHPRCVFQILKRHFARYTPETVEQICGIPPDKFRQVAELLTANSGRDRTTAFVYSVGWTQHTVGVQYIRTASILQSLLGNMGRPGGGILALRGHASIQGSTDIPTLFNILPGYIPMPHAHGNEDLDKFIEAESVDKGFWAEMRSYLVSMLKSWWGPAARADNDFCFDYLPRLTGSHSTYETVMAQLAGDCKGYFVLGENPAVGSSNAKLQRLGMAELDWLVVRDFSLIESATWWKDGPEIDSGELRTEDIGTEVFFMPAAAHTEKDGSFTNTQRMLQWHHQAVEPPGDARSELWFTYHLGRIIREKLAGSTDEADRPILDLTWDYPCKGAIAEPDAEAVLAEINGFGPDGKPLSSYLELKDDGSTMCGCWIYCGVYADGENQAARRKPGAHQSWVAPEWGWAWPANRRILYNRASADPDGKPWSERKTLVWWDAEERKWKGHDVPDFVPDKAPDYQPPEGARGAEALSGTDAFVMQADGKAWLYAPAGLTDGPLPTHYEPQDSPFENLLYQQQRNPVRQVKPFKHPDNRMHPIGSDVFPYVATTYRLTEHHTAGGMSRWLPYLSELQPEMFCEVSPELAAERGLEHMGWATIVTARGAIEARVMVTERMTPLTVQGRQLHQVGLPYHWGPNGYSVGDAANELASISLDPNTHIQEVKALSCDVRPGRRPTGKARLELVREYQRRAGITEDTGMEP</sequence>
<dbReference type="SUPFAM" id="SSF50692">
    <property type="entry name" value="ADC-like"/>
    <property type="match status" value="1"/>
</dbReference>
<gene>
    <name evidence="10" type="ORF">BCF44_11322</name>
</gene>
<keyword evidence="11" id="KW-1185">Reference proteome</keyword>
<evidence type="ECO:0000313" key="11">
    <source>
        <dbReference type="Proteomes" id="UP000256269"/>
    </source>
</evidence>
<evidence type="ECO:0000256" key="1">
    <source>
        <dbReference type="ARBA" id="ARBA00001966"/>
    </source>
</evidence>
<proteinExistence type="inferred from homology"/>
<dbReference type="GO" id="GO:0016491">
    <property type="term" value="F:oxidoreductase activity"/>
    <property type="evidence" value="ECO:0007669"/>
    <property type="project" value="UniProtKB-KW"/>
</dbReference>
<dbReference type="InterPro" id="IPR048158">
    <property type="entry name" value="Formate_DH_Act"/>
</dbReference>
<accession>A0A3E0H7A1</accession>
<dbReference type="InterPro" id="IPR009010">
    <property type="entry name" value="Asp_de-COase-like_dom_sf"/>
</dbReference>
<evidence type="ECO:0000259" key="9">
    <source>
        <dbReference type="Pfam" id="PF01568"/>
    </source>
</evidence>
<organism evidence="10 11">
    <name type="scientific">Kutzneria buriramensis</name>
    <dbReference type="NCBI Taxonomy" id="1045776"/>
    <lineage>
        <taxon>Bacteria</taxon>
        <taxon>Bacillati</taxon>
        <taxon>Actinomycetota</taxon>
        <taxon>Actinomycetes</taxon>
        <taxon>Pseudonocardiales</taxon>
        <taxon>Pseudonocardiaceae</taxon>
        <taxon>Kutzneria</taxon>
    </lineage>
</organism>
<dbReference type="Pfam" id="PF00384">
    <property type="entry name" value="Molybdopterin"/>
    <property type="match status" value="2"/>
</dbReference>
<feature type="region of interest" description="Disordered" evidence="7">
    <location>
        <begin position="119"/>
        <end position="152"/>
    </location>
</feature>
<dbReference type="AlphaFoldDB" id="A0A3E0H7A1"/>
<keyword evidence="4" id="KW-0411">Iron-sulfur</keyword>
<dbReference type="Gene3D" id="2.40.40.20">
    <property type="match status" value="1"/>
</dbReference>
<evidence type="ECO:0000313" key="10">
    <source>
        <dbReference type="EMBL" id="REH39168.1"/>
    </source>
</evidence>
<name>A0A3E0H7A1_9PSEU</name>
<reference evidence="10 11" key="1">
    <citation type="submission" date="2018-08" db="EMBL/GenBank/DDBJ databases">
        <title>Genomic Encyclopedia of Archaeal and Bacterial Type Strains, Phase II (KMG-II): from individual species to whole genera.</title>
        <authorList>
            <person name="Goeker M."/>
        </authorList>
    </citation>
    <scope>NUCLEOTIDE SEQUENCE [LARGE SCALE GENOMIC DNA]</scope>
    <source>
        <strain evidence="10 11">DSM 45791</strain>
    </source>
</reference>